<sequence>MADNSTNHHPKVILPRDQTSVNGSDVNDANYNLTVDHALRYQKLLANRAGTNLATGPLMTKRLREQKEGQDSASAQAAQSIDYLYIRARLPDRTALDYQLSVTSTLHSLYETIRGSLIETAAAQVSVSLSSPFIKLKDDDTVTLLDAGFSKKTLVLVEVGDCSPPYLKPHLLANAKAYAEQQQKEQKIQENSGGESIAEGPKPTRKLTKAPKWLKLSKK</sequence>
<dbReference type="GO" id="GO:0006886">
    <property type="term" value="P:intracellular protein transport"/>
    <property type="evidence" value="ECO:0007669"/>
    <property type="project" value="TreeGrafter"/>
</dbReference>
<dbReference type="PROSITE" id="PS50033">
    <property type="entry name" value="UBX"/>
    <property type="match status" value="1"/>
</dbReference>
<dbReference type="InParanoid" id="Q6CIK0"/>
<dbReference type="Proteomes" id="UP000000598">
    <property type="component" value="Chromosome F"/>
</dbReference>
<dbReference type="GO" id="GO:0005737">
    <property type="term" value="C:cytoplasm"/>
    <property type="evidence" value="ECO:0007669"/>
    <property type="project" value="TreeGrafter"/>
</dbReference>
<accession>Q6CIK0</accession>
<gene>
    <name evidence="3" type="ORF">KLLA0_F26026g</name>
</gene>
<dbReference type="PANTHER" id="PTHR46467">
    <property type="entry name" value="TETHER CONTAINING UBX DOMAIN FOR GLUT4"/>
    <property type="match status" value="1"/>
</dbReference>
<proteinExistence type="predicted"/>
<dbReference type="Pfam" id="PF00789">
    <property type="entry name" value="UBX"/>
    <property type="match status" value="1"/>
</dbReference>
<reference evidence="3 4" key="1">
    <citation type="journal article" date="2004" name="Nature">
        <title>Genome evolution in yeasts.</title>
        <authorList>
            <consortium name="Genolevures"/>
            <person name="Dujon B."/>
            <person name="Sherman D."/>
            <person name="Fischer G."/>
            <person name="Durrens P."/>
            <person name="Casaregola S."/>
            <person name="Lafontaine I."/>
            <person name="de Montigny J."/>
            <person name="Marck C."/>
            <person name="Neuveglise C."/>
            <person name="Talla E."/>
            <person name="Goffard N."/>
            <person name="Frangeul L."/>
            <person name="Aigle M."/>
            <person name="Anthouard V."/>
            <person name="Babour A."/>
            <person name="Barbe V."/>
            <person name="Barnay S."/>
            <person name="Blanchin S."/>
            <person name="Beckerich J.M."/>
            <person name="Beyne E."/>
            <person name="Bleykasten C."/>
            <person name="Boisrame A."/>
            <person name="Boyer J."/>
            <person name="Cattolico L."/>
            <person name="Confanioleri F."/>
            <person name="de Daruvar A."/>
            <person name="Despons L."/>
            <person name="Fabre E."/>
            <person name="Fairhead C."/>
            <person name="Ferry-Dumazet H."/>
            <person name="Groppi A."/>
            <person name="Hantraye F."/>
            <person name="Hennequin C."/>
            <person name="Jauniaux N."/>
            <person name="Joyet P."/>
            <person name="Kachouri R."/>
            <person name="Kerrest A."/>
            <person name="Koszul R."/>
            <person name="Lemaire M."/>
            <person name="Lesur I."/>
            <person name="Ma L."/>
            <person name="Muller H."/>
            <person name="Nicaud J.M."/>
            <person name="Nikolski M."/>
            <person name="Oztas S."/>
            <person name="Ozier-Kalogeropoulos O."/>
            <person name="Pellenz S."/>
            <person name="Potier S."/>
            <person name="Richard G.F."/>
            <person name="Straub M.L."/>
            <person name="Suleau A."/>
            <person name="Swennene D."/>
            <person name="Tekaia F."/>
            <person name="Wesolowski-Louvel M."/>
            <person name="Westhof E."/>
            <person name="Wirth B."/>
            <person name="Zeniou-Meyer M."/>
            <person name="Zivanovic I."/>
            <person name="Bolotin-Fukuhara M."/>
            <person name="Thierry A."/>
            <person name="Bouchier C."/>
            <person name="Caudron B."/>
            <person name="Scarpelli C."/>
            <person name="Gaillardin C."/>
            <person name="Weissenbach J."/>
            <person name="Wincker P."/>
            <person name="Souciet J.L."/>
        </authorList>
    </citation>
    <scope>NUCLEOTIDE SEQUENCE [LARGE SCALE GENOMIC DNA]</scope>
    <source>
        <strain evidence="4">ATCC 8585 / CBS 2359 / DSM 70799 / NBRC 1267 / NRRL Y-1140 / WM37</strain>
    </source>
</reference>
<name>Q6CIK0_KLULA</name>
<evidence type="ECO:0000259" key="2">
    <source>
        <dbReference type="PROSITE" id="PS50033"/>
    </source>
</evidence>
<dbReference type="EMBL" id="CR382126">
    <property type="protein sequence ID" value="CAG98947.1"/>
    <property type="molecule type" value="Genomic_DNA"/>
</dbReference>
<dbReference type="GO" id="GO:0005634">
    <property type="term" value="C:nucleus"/>
    <property type="evidence" value="ECO:0007669"/>
    <property type="project" value="TreeGrafter"/>
</dbReference>
<feature type="domain" description="UBX" evidence="2">
    <location>
        <begin position="79"/>
        <end position="157"/>
    </location>
</feature>
<dbReference type="FunCoup" id="Q6CIK0">
    <property type="interactions" value="51"/>
</dbReference>
<dbReference type="PANTHER" id="PTHR46467:SF1">
    <property type="entry name" value="TETHER CONTAINING UBX DOMAIN FOR GLUT4"/>
    <property type="match status" value="1"/>
</dbReference>
<evidence type="ECO:0000313" key="4">
    <source>
        <dbReference type="Proteomes" id="UP000000598"/>
    </source>
</evidence>
<evidence type="ECO:0000313" key="3">
    <source>
        <dbReference type="EMBL" id="CAG98947.1"/>
    </source>
</evidence>
<dbReference type="HOGENOM" id="CLU_1261687_0_0_1"/>
<dbReference type="InterPro" id="IPR001012">
    <property type="entry name" value="UBX_dom"/>
</dbReference>
<dbReference type="STRING" id="284590.Q6CIK0"/>
<evidence type="ECO:0000256" key="1">
    <source>
        <dbReference type="SAM" id="MobiDB-lite"/>
    </source>
</evidence>
<dbReference type="InterPro" id="IPR029071">
    <property type="entry name" value="Ubiquitin-like_domsf"/>
</dbReference>
<feature type="region of interest" description="Disordered" evidence="1">
    <location>
        <begin position="182"/>
        <end position="219"/>
    </location>
</feature>
<feature type="region of interest" description="Disordered" evidence="1">
    <location>
        <begin position="1"/>
        <end position="25"/>
    </location>
</feature>
<dbReference type="eggNOG" id="KOG2699">
    <property type="taxonomic scope" value="Eukaryota"/>
</dbReference>
<protein>
    <submittedName>
        <fullName evidence="3">KLLA0F26026p</fullName>
    </submittedName>
</protein>
<dbReference type="SUPFAM" id="SSF54236">
    <property type="entry name" value="Ubiquitin-like"/>
    <property type="match status" value="1"/>
</dbReference>
<keyword evidence="4" id="KW-1185">Reference proteome</keyword>
<organism evidence="3 4">
    <name type="scientific">Kluyveromyces lactis (strain ATCC 8585 / CBS 2359 / DSM 70799 / NBRC 1267 / NRRL Y-1140 / WM37)</name>
    <name type="common">Yeast</name>
    <name type="synonym">Candida sphaerica</name>
    <dbReference type="NCBI Taxonomy" id="284590"/>
    <lineage>
        <taxon>Eukaryota</taxon>
        <taxon>Fungi</taxon>
        <taxon>Dikarya</taxon>
        <taxon>Ascomycota</taxon>
        <taxon>Saccharomycotina</taxon>
        <taxon>Saccharomycetes</taxon>
        <taxon>Saccharomycetales</taxon>
        <taxon>Saccharomycetaceae</taxon>
        <taxon>Kluyveromyces</taxon>
    </lineage>
</organism>
<dbReference type="Gene3D" id="3.10.20.90">
    <property type="entry name" value="Phosphatidylinositol 3-kinase Catalytic Subunit, Chain A, domain 1"/>
    <property type="match status" value="1"/>
</dbReference>
<dbReference type="GO" id="GO:0012506">
    <property type="term" value="C:vesicle membrane"/>
    <property type="evidence" value="ECO:0007669"/>
    <property type="project" value="TreeGrafter"/>
</dbReference>
<dbReference type="AlphaFoldDB" id="Q6CIK0"/>
<dbReference type="KEGG" id="kla:KLLA0_F26026g"/>
<dbReference type="PaxDb" id="284590-Q6CIK0"/>